<evidence type="ECO:0000313" key="1">
    <source>
        <dbReference type="EMBL" id="GAI17482.1"/>
    </source>
</evidence>
<name>X1LDY1_9ZZZZ</name>
<proteinExistence type="predicted"/>
<feature type="non-terminal residue" evidence="1">
    <location>
        <position position="1"/>
    </location>
</feature>
<dbReference type="EMBL" id="BARV01006865">
    <property type="protein sequence ID" value="GAI17482.1"/>
    <property type="molecule type" value="Genomic_DNA"/>
</dbReference>
<accession>X1LDY1</accession>
<gene>
    <name evidence="1" type="ORF">S06H3_14049</name>
</gene>
<reference evidence="1" key="1">
    <citation type="journal article" date="2014" name="Front. Microbiol.">
        <title>High frequency of phylogenetically diverse reductive dehalogenase-homologous genes in deep subseafloor sedimentary metagenomes.</title>
        <authorList>
            <person name="Kawai M."/>
            <person name="Futagami T."/>
            <person name="Toyoda A."/>
            <person name="Takaki Y."/>
            <person name="Nishi S."/>
            <person name="Hori S."/>
            <person name="Arai W."/>
            <person name="Tsubouchi T."/>
            <person name="Morono Y."/>
            <person name="Uchiyama I."/>
            <person name="Ito T."/>
            <person name="Fujiyama A."/>
            <person name="Inagaki F."/>
            <person name="Takami H."/>
        </authorList>
    </citation>
    <scope>NUCLEOTIDE SEQUENCE</scope>
    <source>
        <strain evidence="1">Expedition CK06-06</strain>
    </source>
</reference>
<protein>
    <submittedName>
        <fullName evidence="1">Uncharacterized protein</fullName>
    </submittedName>
</protein>
<comment type="caution">
    <text evidence="1">The sequence shown here is derived from an EMBL/GenBank/DDBJ whole genome shotgun (WGS) entry which is preliminary data.</text>
</comment>
<organism evidence="1">
    <name type="scientific">marine sediment metagenome</name>
    <dbReference type="NCBI Taxonomy" id="412755"/>
    <lineage>
        <taxon>unclassified sequences</taxon>
        <taxon>metagenomes</taxon>
        <taxon>ecological metagenomes</taxon>
    </lineage>
</organism>
<dbReference type="AlphaFoldDB" id="X1LDY1"/>
<sequence length="54" mass="6226">RIRPLPDSEVAKIRAAGYEELKKIGSENARCARAIEIMEDYLARFEKSRQVHIP</sequence>